<dbReference type="Pfam" id="PF13975">
    <property type="entry name" value="gag-asp_proteas"/>
    <property type="match status" value="1"/>
</dbReference>
<keyword evidence="1" id="KW-0378">Hydrolase</keyword>
<dbReference type="PROSITE" id="PS50175">
    <property type="entry name" value="ASP_PROT_RETROV"/>
    <property type="match status" value="1"/>
</dbReference>
<dbReference type="EMBL" id="JAHLQT010022636">
    <property type="protein sequence ID" value="KAG7166164.1"/>
    <property type="molecule type" value="Genomic_DNA"/>
</dbReference>
<dbReference type="SUPFAM" id="SSF50630">
    <property type="entry name" value="Acid proteases"/>
    <property type="match status" value="2"/>
</dbReference>
<dbReference type="Proteomes" id="UP000747542">
    <property type="component" value="Unassembled WGS sequence"/>
</dbReference>
<proteinExistence type="predicted"/>
<comment type="caution">
    <text evidence="3">The sequence shown here is derived from an EMBL/GenBank/DDBJ whole genome shotgun (WGS) entry which is preliminary data.</text>
</comment>
<protein>
    <submittedName>
        <fullName evidence="3">Putative gag-polyprotein putative aspartyl protease-containing protein</fullName>
    </submittedName>
</protein>
<dbReference type="PROSITE" id="PS00141">
    <property type="entry name" value="ASP_PROTEASE"/>
    <property type="match status" value="1"/>
</dbReference>
<dbReference type="GO" id="GO:0006508">
    <property type="term" value="P:proteolysis"/>
    <property type="evidence" value="ECO:0007669"/>
    <property type="project" value="UniProtKB-KW"/>
</dbReference>
<sequence length="240" mass="26626">MLRARLGLMEVDFLVDTGANASILPYDCVTRCGLTHHLDQSLRARLLNTVAEYQPTIRGRLRAQLHCSNGVVLEPFWVVLDPGIPILGMDVFTGYNCALSINSTHPKMFIQRPLRQNAARLANPVNVNCLIQSDLQQAGQTEWATLDTGSSCCFVSHTVAQQTRLTIIPLSSQTSSRIHTITGTAQMVGYAFAYLTFLGKVIHVRLCVKEHQDEAIIGLDALLALRLNMNFCVEEEEEET</sequence>
<evidence type="ECO:0000259" key="2">
    <source>
        <dbReference type="PROSITE" id="PS50175"/>
    </source>
</evidence>
<keyword evidence="3" id="KW-0645">Protease</keyword>
<feature type="domain" description="Peptidase A2" evidence="2">
    <location>
        <begin position="11"/>
        <end position="25"/>
    </location>
</feature>
<dbReference type="InterPro" id="IPR001995">
    <property type="entry name" value="Peptidase_A2_cat"/>
</dbReference>
<dbReference type="AlphaFoldDB" id="A0A8J5K7C1"/>
<dbReference type="GO" id="GO:0004190">
    <property type="term" value="F:aspartic-type endopeptidase activity"/>
    <property type="evidence" value="ECO:0007669"/>
    <property type="project" value="InterPro"/>
</dbReference>
<organism evidence="3 4">
    <name type="scientific">Homarus americanus</name>
    <name type="common">American lobster</name>
    <dbReference type="NCBI Taxonomy" id="6706"/>
    <lineage>
        <taxon>Eukaryota</taxon>
        <taxon>Metazoa</taxon>
        <taxon>Ecdysozoa</taxon>
        <taxon>Arthropoda</taxon>
        <taxon>Crustacea</taxon>
        <taxon>Multicrustacea</taxon>
        <taxon>Malacostraca</taxon>
        <taxon>Eumalacostraca</taxon>
        <taxon>Eucarida</taxon>
        <taxon>Decapoda</taxon>
        <taxon>Pleocyemata</taxon>
        <taxon>Astacidea</taxon>
        <taxon>Nephropoidea</taxon>
        <taxon>Nephropidae</taxon>
        <taxon>Homarus</taxon>
    </lineage>
</organism>
<keyword evidence="4" id="KW-1185">Reference proteome</keyword>
<evidence type="ECO:0000313" key="4">
    <source>
        <dbReference type="Proteomes" id="UP000747542"/>
    </source>
</evidence>
<accession>A0A8J5K7C1</accession>
<evidence type="ECO:0000313" key="3">
    <source>
        <dbReference type="EMBL" id="KAG7166164.1"/>
    </source>
</evidence>
<gene>
    <name evidence="3" type="ORF">Hamer_G010984</name>
</gene>
<dbReference type="Gene3D" id="2.40.70.10">
    <property type="entry name" value="Acid Proteases"/>
    <property type="match status" value="2"/>
</dbReference>
<dbReference type="InterPro" id="IPR021109">
    <property type="entry name" value="Peptidase_aspartic_dom_sf"/>
</dbReference>
<dbReference type="InterPro" id="IPR001969">
    <property type="entry name" value="Aspartic_peptidase_AS"/>
</dbReference>
<name>A0A8J5K7C1_HOMAM</name>
<reference evidence="3" key="1">
    <citation type="journal article" date="2021" name="Sci. Adv.">
        <title>The American lobster genome reveals insights on longevity, neural, and immune adaptations.</title>
        <authorList>
            <person name="Polinski J.M."/>
            <person name="Zimin A.V."/>
            <person name="Clark K.F."/>
            <person name="Kohn A.B."/>
            <person name="Sadowski N."/>
            <person name="Timp W."/>
            <person name="Ptitsyn A."/>
            <person name="Khanna P."/>
            <person name="Romanova D.Y."/>
            <person name="Williams P."/>
            <person name="Greenwood S.J."/>
            <person name="Moroz L.L."/>
            <person name="Walt D.R."/>
            <person name="Bodnar A.G."/>
        </authorList>
    </citation>
    <scope>NUCLEOTIDE SEQUENCE</scope>
    <source>
        <strain evidence="3">GMGI-L3</strain>
    </source>
</reference>
<evidence type="ECO:0000256" key="1">
    <source>
        <dbReference type="ARBA" id="ARBA00022801"/>
    </source>
</evidence>